<dbReference type="PANTHER" id="PTHR11702:SF31">
    <property type="entry name" value="MITOCHONDRIAL RIBOSOME-ASSOCIATED GTPASE 2"/>
    <property type="match status" value="1"/>
</dbReference>
<evidence type="ECO:0000259" key="4">
    <source>
        <dbReference type="PROSITE" id="PS51710"/>
    </source>
</evidence>
<accession>A0A4T0FVR6</accession>
<dbReference type="Gene3D" id="3.40.50.300">
    <property type="entry name" value="P-loop containing nucleotide triphosphate hydrolases"/>
    <property type="match status" value="1"/>
</dbReference>
<dbReference type="InterPro" id="IPR006169">
    <property type="entry name" value="GTP1_OBG_dom"/>
</dbReference>
<reference evidence="6 7" key="1">
    <citation type="submission" date="2019-03" db="EMBL/GenBank/DDBJ databases">
        <title>Sequencing 23 genomes of Wallemia ichthyophaga.</title>
        <authorList>
            <person name="Gostincar C."/>
        </authorList>
    </citation>
    <scope>NUCLEOTIDE SEQUENCE [LARGE SCALE GENOMIC DNA]</scope>
    <source>
        <strain evidence="6 7">EXF-5753</strain>
    </source>
</reference>
<dbReference type="InterPro" id="IPR045086">
    <property type="entry name" value="OBG_GTPase"/>
</dbReference>
<evidence type="ECO:0000256" key="2">
    <source>
        <dbReference type="ARBA" id="ARBA00022741"/>
    </source>
</evidence>
<dbReference type="InterPro" id="IPR014100">
    <property type="entry name" value="GTP-bd_Obg/CgtA"/>
</dbReference>
<dbReference type="InterPro" id="IPR006073">
    <property type="entry name" value="GTP-bd"/>
</dbReference>
<evidence type="ECO:0000313" key="6">
    <source>
        <dbReference type="EMBL" id="TIA92691.1"/>
    </source>
</evidence>
<dbReference type="SUPFAM" id="SSF52540">
    <property type="entry name" value="P-loop containing nucleoside triphosphate hydrolases"/>
    <property type="match status" value="1"/>
</dbReference>
<sequence>MIRKSLNDAAQRVRVDGKRRHKSFVDFVVVDVKAGNGGNGAVAFTKTPTGLGPPTLHTIPKKIRAANGAGGSGDGRVGKRGSDTIIQIPRGTVVKELWRSPPPVYLDRQISSDEETLTELRRDRAWTHYPGMEEANATHPLFLDADKELKRIENLQYRRYDPALEQEKALELDVTDDAHSHAQHLIVKGGEGGVGNPAFVTHVHRSPKFARRGLHAEHVKLSLELKLLADVGLVGLPNAGKSSILSALTNSKTKVANYAFTTLKPEIGVVDDGNGEELSTTPPFTILDNPGLIAEAAMNKGLGHTFLRSVERALVLVYVLDLSSDSHLHDLDTLVHELNEYKAGLAKAGTVVVANKADLLGGSEEKNVEARERLQNLTAHVNSLISNHTLHPSTTVIPLSAKHAANVSILTQTLGDRVSRSKQQQQQHEQQEIE</sequence>
<organism evidence="6 7">
    <name type="scientific">Wallemia hederae</name>
    <dbReference type="NCBI Taxonomy" id="1540922"/>
    <lineage>
        <taxon>Eukaryota</taxon>
        <taxon>Fungi</taxon>
        <taxon>Dikarya</taxon>
        <taxon>Basidiomycota</taxon>
        <taxon>Wallemiomycotina</taxon>
        <taxon>Wallemiomycetes</taxon>
        <taxon>Wallemiales</taxon>
        <taxon>Wallemiaceae</taxon>
        <taxon>Wallemia</taxon>
    </lineage>
</organism>
<dbReference type="PANTHER" id="PTHR11702">
    <property type="entry name" value="DEVELOPMENTALLY REGULATED GTP-BINDING PROTEIN-RELATED"/>
    <property type="match status" value="1"/>
</dbReference>
<protein>
    <recommendedName>
        <fullName evidence="8">OBG-type G domain-containing protein</fullName>
    </recommendedName>
</protein>
<dbReference type="InterPro" id="IPR036726">
    <property type="entry name" value="GTP1_OBG_dom_sf"/>
</dbReference>
<dbReference type="PIRSF" id="PIRSF002401">
    <property type="entry name" value="GTP_bd_Obg/CgtA"/>
    <property type="match status" value="1"/>
</dbReference>
<evidence type="ECO:0000256" key="3">
    <source>
        <dbReference type="ARBA" id="ARBA00023134"/>
    </source>
</evidence>
<evidence type="ECO:0008006" key="8">
    <source>
        <dbReference type="Google" id="ProtNLM"/>
    </source>
</evidence>
<dbReference type="PRINTS" id="PR00326">
    <property type="entry name" value="GTP1OBG"/>
</dbReference>
<dbReference type="EMBL" id="SPNW01000005">
    <property type="protein sequence ID" value="TIA92691.1"/>
    <property type="molecule type" value="Genomic_DNA"/>
</dbReference>
<name>A0A4T0FVR6_9BASI</name>
<dbReference type="Gene3D" id="2.70.210.12">
    <property type="entry name" value="GTP1/OBG domain"/>
    <property type="match status" value="1"/>
</dbReference>
<comment type="caution">
    <text evidence="6">The sequence shown here is derived from an EMBL/GenBank/DDBJ whole genome shotgun (WGS) entry which is preliminary data.</text>
</comment>
<dbReference type="GO" id="GO:0003924">
    <property type="term" value="F:GTPase activity"/>
    <property type="evidence" value="ECO:0007669"/>
    <property type="project" value="InterPro"/>
</dbReference>
<keyword evidence="3" id="KW-0342">GTP-binding</keyword>
<dbReference type="GO" id="GO:0042254">
    <property type="term" value="P:ribosome biogenesis"/>
    <property type="evidence" value="ECO:0007669"/>
    <property type="project" value="UniProtKB-UniRule"/>
</dbReference>
<dbReference type="SUPFAM" id="SSF82051">
    <property type="entry name" value="Obg GTP-binding protein N-terminal domain"/>
    <property type="match status" value="1"/>
</dbReference>
<dbReference type="CDD" id="cd01898">
    <property type="entry name" value="Obg"/>
    <property type="match status" value="1"/>
</dbReference>
<dbReference type="PROSITE" id="PS51710">
    <property type="entry name" value="G_OBG"/>
    <property type="match status" value="1"/>
</dbReference>
<gene>
    <name evidence="6" type="ORF">E3P99_00458</name>
</gene>
<dbReference type="GO" id="GO:0005739">
    <property type="term" value="C:mitochondrion"/>
    <property type="evidence" value="ECO:0007669"/>
    <property type="project" value="TreeGrafter"/>
</dbReference>
<dbReference type="GO" id="GO:0000287">
    <property type="term" value="F:magnesium ion binding"/>
    <property type="evidence" value="ECO:0007669"/>
    <property type="project" value="InterPro"/>
</dbReference>
<dbReference type="OrthoDB" id="347018at2759"/>
<evidence type="ECO:0000256" key="1">
    <source>
        <dbReference type="ARBA" id="ARBA00007699"/>
    </source>
</evidence>
<dbReference type="Pfam" id="PF01926">
    <property type="entry name" value="MMR_HSR1"/>
    <property type="match status" value="1"/>
</dbReference>
<dbReference type="Pfam" id="PF01018">
    <property type="entry name" value="GTP1_OBG"/>
    <property type="match status" value="1"/>
</dbReference>
<dbReference type="InterPro" id="IPR031167">
    <property type="entry name" value="G_OBG"/>
</dbReference>
<dbReference type="InterPro" id="IPR027417">
    <property type="entry name" value="P-loop_NTPase"/>
</dbReference>
<comment type="similarity">
    <text evidence="1">Belongs to the TRAFAC class OBG-HflX-like GTPase superfamily. OBG GTPase family.</text>
</comment>
<feature type="domain" description="Obg" evidence="5">
    <location>
        <begin position="1"/>
        <end position="228"/>
    </location>
</feature>
<dbReference type="Proteomes" id="UP000310189">
    <property type="component" value="Unassembled WGS sequence"/>
</dbReference>
<dbReference type="PROSITE" id="PS51883">
    <property type="entry name" value="OBG"/>
    <property type="match status" value="1"/>
</dbReference>
<dbReference type="AlphaFoldDB" id="A0A4T0FVR6"/>
<evidence type="ECO:0000259" key="5">
    <source>
        <dbReference type="PROSITE" id="PS51883"/>
    </source>
</evidence>
<evidence type="ECO:0000313" key="7">
    <source>
        <dbReference type="Proteomes" id="UP000310189"/>
    </source>
</evidence>
<keyword evidence="2" id="KW-0547">Nucleotide-binding</keyword>
<keyword evidence="7" id="KW-1185">Reference proteome</keyword>
<feature type="domain" description="OBG-type G" evidence="4">
    <location>
        <begin position="229"/>
        <end position="419"/>
    </location>
</feature>
<proteinExistence type="inferred from homology"/>
<dbReference type="GO" id="GO:0005525">
    <property type="term" value="F:GTP binding"/>
    <property type="evidence" value="ECO:0007669"/>
    <property type="project" value="UniProtKB-KW"/>
</dbReference>